<dbReference type="PATRIC" id="fig|1120926.3.peg.454"/>
<evidence type="ECO:0000259" key="2">
    <source>
        <dbReference type="Pfam" id="PF09832"/>
    </source>
</evidence>
<feature type="signal peptide" evidence="1">
    <location>
        <begin position="1"/>
        <end position="30"/>
    </location>
</feature>
<comment type="caution">
    <text evidence="3">The sequence shown here is derived from an EMBL/GenBank/DDBJ whole genome shotgun (WGS) entry which is preliminary data.</text>
</comment>
<dbReference type="Proteomes" id="UP000013117">
    <property type="component" value="Unassembled WGS sequence"/>
</dbReference>
<dbReference type="HOGENOM" id="CLU_107918_2_0_6"/>
<dbReference type="eggNOG" id="COG3184">
    <property type="taxonomic scope" value="Bacteria"/>
</dbReference>
<feature type="chain" id="PRO_5004137135" description="DUF2059 domain-containing protein" evidence="1">
    <location>
        <begin position="31"/>
        <end position="178"/>
    </location>
</feature>
<evidence type="ECO:0000256" key="1">
    <source>
        <dbReference type="SAM" id="SignalP"/>
    </source>
</evidence>
<dbReference type="STRING" id="202952.GCA_000747725_03939"/>
<organism evidence="3 4">
    <name type="scientific">Acinetobacter gerneri DSM 14967 = CIP 107464 = MTCC 9824</name>
    <dbReference type="NCBI Taxonomy" id="1120926"/>
    <lineage>
        <taxon>Bacteria</taxon>
        <taxon>Pseudomonadati</taxon>
        <taxon>Pseudomonadota</taxon>
        <taxon>Gammaproteobacteria</taxon>
        <taxon>Moraxellales</taxon>
        <taxon>Moraxellaceae</taxon>
        <taxon>Acinetobacter</taxon>
    </lineage>
</organism>
<dbReference type="GeneID" id="84207905"/>
<dbReference type="RefSeq" id="WP_004855024.1">
    <property type="nucleotide sequence ID" value="NZ_ASYY01000047.1"/>
</dbReference>
<proteinExistence type="predicted"/>
<keyword evidence="1" id="KW-0732">Signal</keyword>
<evidence type="ECO:0000313" key="3">
    <source>
        <dbReference type="EMBL" id="ENV35191.1"/>
    </source>
</evidence>
<keyword evidence="4" id="KW-1185">Reference proteome</keyword>
<accession>N8YEX2</accession>
<protein>
    <recommendedName>
        <fullName evidence="2">DUF2059 domain-containing protein</fullName>
    </recommendedName>
</protein>
<feature type="domain" description="DUF2059" evidence="2">
    <location>
        <begin position="107"/>
        <end position="161"/>
    </location>
</feature>
<dbReference type="AlphaFoldDB" id="N8YEX2"/>
<sequence length="178" mass="20009">MKFKNLRSSIVLSTASLLFSGLALSSTSFAAAPSDQSIQQLFKVMNLEQLTQETMQQLKPQLANQATQMVSMITHHSELNAKEQKVAQQVTEKLYSKTSEMVSWKYLQPIYTQVYKEAYSQEEVQAQIDFYATPIGQSILKKTPIVAQKTMALMSDGIQKAALTQAQDMQTILNQLHE</sequence>
<dbReference type="EMBL" id="APPN01000046">
    <property type="protein sequence ID" value="ENV35191.1"/>
    <property type="molecule type" value="Genomic_DNA"/>
</dbReference>
<dbReference type="InterPro" id="IPR018637">
    <property type="entry name" value="DUF2059"/>
</dbReference>
<dbReference type="Pfam" id="PF09832">
    <property type="entry name" value="DUF2059"/>
    <property type="match status" value="1"/>
</dbReference>
<name>N8YEX2_9GAMM</name>
<gene>
    <name evidence="3" type="ORF">F960_00489</name>
</gene>
<evidence type="ECO:0000313" key="4">
    <source>
        <dbReference type="Proteomes" id="UP000013117"/>
    </source>
</evidence>
<reference evidence="3 4" key="1">
    <citation type="submission" date="2013-02" db="EMBL/GenBank/DDBJ databases">
        <title>The Genome Sequence of Acinetobacter gerneri CIP 107464.</title>
        <authorList>
            <consortium name="The Broad Institute Genome Sequencing Platform"/>
            <consortium name="The Broad Institute Genome Sequencing Center for Infectious Disease"/>
            <person name="Cerqueira G."/>
            <person name="Feldgarden M."/>
            <person name="Courvalin P."/>
            <person name="Perichon B."/>
            <person name="Grillot-Courvalin C."/>
            <person name="Clermont D."/>
            <person name="Rocha E."/>
            <person name="Yoon E.-J."/>
            <person name="Nemec A."/>
            <person name="Walker B."/>
            <person name="Young S.K."/>
            <person name="Zeng Q."/>
            <person name="Gargeya S."/>
            <person name="Fitzgerald M."/>
            <person name="Haas B."/>
            <person name="Abouelleil A."/>
            <person name="Alvarado L."/>
            <person name="Arachchi H.M."/>
            <person name="Berlin A.M."/>
            <person name="Chapman S.B."/>
            <person name="Dewar J."/>
            <person name="Goldberg J."/>
            <person name="Griggs A."/>
            <person name="Gujja S."/>
            <person name="Hansen M."/>
            <person name="Howarth C."/>
            <person name="Imamovic A."/>
            <person name="Larimer J."/>
            <person name="McCowan C."/>
            <person name="Murphy C."/>
            <person name="Neiman D."/>
            <person name="Pearson M."/>
            <person name="Priest M."/>
            <person name="Roberts A."/>
            <person name="Saif S."/>
            <person name="Shea T."/>
            <person name="Sisk P."/>
            <person name="Sykes S."/>
            <person name="Wortman J."/>
            <person name="Nusbaum C."/>
            <person name="Birren B."/>
        </authorList>
    </citation>
    <scope>NUCLEOTIDE SEQUENCE [LARGE SCALE GENOMIC DNA]</scope>
    <source>
        <strain evidence="3 4">CIP 107464</strain>
    </source>
</reference>